<name>A0A1H0LH47_9ACTN</name>
<dbReference type="InterPro" id="IPR032466">
    <property type="entry name" value="Metal_Hydrolase"/>
</dbReference>
<dbReference type="GO" id="GO:0016787">
    <property type="term" value="F:hydrolase activity"/>
    <property type="evidence" value="ECO:0007669"/>
    <property type="project" value="UniProtKB-KW"/>
</dbReference>
<keyword evidence="3" id="KW-0378">Hydrolase</keyword>
<evidence type="ECO:0000313" key="3">
    <source>
        <dbReference type="EMBL" id="SDO67547.1"/>
    </source>
</evidence>
<protein>
    <submittedName>
        <fullName evidence="3">Predicted metal-dependent hydrolase, TIM-barrel fold</fullName>
    </submittedName>
</protein>
<dbReference type="Proteomes" id="UP000198741">
    <property type="component" value="Chromosome I"/>
</dbReference>
<dbReference type="Gene3D" id="3.20.20.140">
    <property type="entry name" value="Metal-dependent hydrolases"/>
    <property type="match status" value="1"/>
</dbReference>
<dbReference type="PANTHER" id="PTHR43569">
    <property type="entry name" value="AMIDOHYDROLASE"/>
    <property type="match status" value="1"/>
</dbReference>
<dbReference type="SUPFAM" id="SSF51556">
    <property type="entry name" value="Metallo-dependent hydrolases"/>
    <property type="match status" value="1"/>
</dbReference>
<evidence type="ECO:0000313" key="4">
    <source>
        <dbReference type="Proteomes" id="UP000198741"/>
    </source>
</evidence>
<accession>A0A1H0LH47</accession>
<evidence type="ECO:0000259" key="2">
    <source>
        <dbReference type="Pfam" id="PF04909"/>
    </source>
</evidence>
<dbReference type="EMBL" id="LT629710">
    <property type="protein sequence ID" value="SDO67547.1"/>
    <property type="molecule type" value="Genomic_DNA"/>
</dbReference>
<dbReference type="STRING" id="1090615.SAMN04515671_1667"/>
<dbReference type="InterPro" id="IPR052350">
    <property type="entry name" value="Metallo-dep_Lactonases"/>
</dbReference>
<evidence type="ECO:0000256" key="1">
    <source>
        <dbReference type="ARBA" id="ARBA00038310"/>
    </source>
</evidence>
<comment type="similarity">
    <text evidence="1">Belongs to the metallo-dependent hydrolases superfamily.</text>
</comment>
<dbReference type="Pfam" id="PF04909">
    <property type="entry name" value="Amidohydro_2"/>
    <property type="match status" value="1"/>
</dbReference>
<organism evidence="3 4">
    <name type="scientific">Nakamurella panacisegetis</name>
    <dbReference type="NCBI Taxonomy" id="1090615"/>
    <lineage>
        <taxon>Bacteria</taxon>
        <taxon>Bacillati</taxon>
        <taxon>Actinomycetota</taxon>
        <taxon>Actinomycetes</taxon>
        <taxon>Nakamurellales</taxon>
        <taxon>Nakamurellaceae</taxon>
        <taxon>Nakamurella</taxon>
    </lineage>
</organism>
<dbReference type="PANTHER" id="PTHR43569:SF2">
    <property type="entry name" value="AMIDOHYDROLASE-RELATED DOMAIN-CONTAINING PROTEIN"/>
    <property type="match status" value="1"/>
</dbReference>
<gene>
    <name evidence="3" type="ORF">SAMN04515671_1667</name>
</gene>
<keyword evidence="4" id="KW-1185">Reference proteome</keyword>
<sequence length="292" mass="32410">MSTTADEAATGVRPRVVDAHHHCYADDLPGAAGMPRYDLADLAADVRAAGVELVGDVHIEAGRGPAWSLAETDRWRPGHQQDGIHTVLVASVQLERPDLDAALDRQQECPDVVGVRQMLDWHRGVKAASPLLLDPVWRHGLASLAGRGLSFDLQVLPTQLRDATAVVAATPDVQFVLNHGGLHVPWHQADLVRWAADLLELGRLENVSVKTSGFETVDPTWDDRQFRHYLSVLLDCFGPDRTLFASNFPIDKATIDYRRLVEFHLLALDRFTIAGRDNVLCRNACRIYRIKE</sequence>
<dbReference type="AlphaFoldDB" id="A0A1H0LH47"/>
<dbReference type="OrthoDB" id="5450317at2"/>
<proteinExistence type="inferred from homology"/>
<dbReference type="InterPro" id="IPR006680">
    <property type="entry name" value="Amidohydro-rel"/>
</dbReference>
<reference evidence="3 4" key="1">
    <citation type="submission" date="2016-10" db="EMBL/GenBank/DDBJ databases">
        <authorList>
            <person name="de Groot N.N."/>
        </authorList>
    </citation>
    <scope>NUCLEOTIDE SEQUENCE [LARGE SCALE GENOMIC DNA]</scope>
    <source>
        <strain evidence="4">P4-7,KCTC 19426,CECT 7604</strain>
    </source>
</reference>
<dbReference type="RefSeq" id="WP_090475550.1">
    <property type="nucleotide sequence ID" value="NZ_LT629710.1"/>
</dbReference>
<feature type="domain" description="Amidohydrolase-related" evidence="2">
    <location>
        <begin position="17"/>
        <end position="290"/>
    </location>
</feature>